<dbReference type="KEGG" id="smav:CFF01_18780"/>
<name>A0AAC9XPX9_9GAMM</name>
<accession>A0AAC9XPX9</accession>
<dbReference type="EMBL" id="CP022272">
    <property type="protein sequence ID" value="ASJ98470.1"/>
    <property type="molecule type" value="Genomic_DNA"/>
</dbReference>
<evidence type="ECO:0000313" key="1">
    <source>
        <dbReference type="EMBL" id="ASJ98470.1"/>
    </source>
</evidence>
<protein>
    <submittedName>
        <fullName evidence="1">Uncharacterized protein</fullName>
    </submittedName>
</protein>
<reference evidence="1 2" key="1">
    <citation type="submission" date="2017-06" db="EMBL/GenBank/DDBJ databases">
        <title>Complete genome sequence of Shewanella marisflavi EP1 associated with anaerobic 2,4-dinitrotoluene reduction and salt tolerance.</title>
        <authorList>
            <person name="Huang J."/>
        </authorList>
    </citation>
    <scope>NUCLEOTIDE SEQUENCE [LARGE SCALE GENOMIC DNA]</scope>
    <source>
        <strain evidence="1 2">EP1</strain>
    </source>
</reference>
<organism evidence="1 2">
    <name type="scientific">Shewanella marisflavi</name>
    <dbReference type="NCBI Taxonomy" id="260364"/>
    <lineage>
        <taxon>Bacteria</taxon>
        <taxon>Pseudomonadati</taxon>
        <taxon>Pseudomonadota</taxon>
        <taxon>Gammaproteobacteria</taxon>
        <taxon>Alteromonadales</taxon>
        <taxon>Shewanellaceae</taxon>
        <taxon>Shewanella</taxon>
    </lineage>
</organism>
<dbReference type="AlphaFoldDB" id="A0AAC9XPX9"/>
<gene>
    <name evidence="1" type="ORF">CFF01_18780</name>
</gene>
<dbReference type="Proteomes" id="UP000198233">
    <property type="component" value="Chromosome"/>
</dbReference>
<proteinExistence type="predicted"/>
<evidence type="ECO:0000313" key="2">
    <source>
        <dbReference type="Proteomes" id="UP000198233"/>
    </source>
</evidence>
<sequence length="80" mass="9557">MFQKDRDIFKCSRKDFFILKTHERPHSIRKIITGINVETKRPILWIGLSSKIRLEAIDLTDNRLSFPLNHVMEARKRLHS</sequence>